<feature type="domain" description="Sushi" evidence="5">
    <location>
        <begin position="324"/>
        <end position="381"/>
    </location>
</feature>
<accession>A0ABM0S8W9</accession>
<dbReference type="InterPro" id="IPR000436">
    <property type="entry name" value="Sushi_SCR_CCP_dom"/>
</dbReference>
<dbReference type="InterPro" id="IPR035976">
    <property type="entry name" value="Sushi/SCR/CCP_sf"/>
</dbReference>
<feature type="domain" description="Sushi" evidence="5">
    <location>
        <begin position="444"/>
        <end position="503"/>
    </location>
</feature>
<feature type="domain" description="Sushi" evidence="5">
    <location>
        <begin position="746"/>
        <end position="803"/>
    </location>
</feature>
<dbReference type="PANTHER" id="PTHR45785:SF7">
    <property type="entry name" value="COMPLEMENT FACTOR H"/>
    <property type="match status" value="1"/>
</dbReference>
<feature type="disulfide bond" evidence="4">
    <location>
        <begin position="115"/>
        <end position="142"/>
    </location>
</feature>
<evidence type="ECO:0000256" key="2">
    <source>
        <dbReference type="ARBA" id="ARBA00022729"/>
    </source>
</evidence>
<protein>
    <submittedName>
        <fullName evidence="7">Complement factor H</fullName>
    </submittedName>
</protein>
<feature type="domain" description="Sushi" evidence="5">
    <location>
        <begin position="20"/>
        <end position="80"/>
    </location>
</feature>
<keyword evidence="2" id="KW-0732">Signal</keyword>
<dbReference type="Proteomes" id="UP000694923">
    <property type="component" value="Unplaced"/>
</dbReference>
<dbReference type="Gene3D" id="2.10.70.10">
    <property type="entry name" value="Complement Module, domain 1"/>
    <property type="match status" value="17"/>
</dbReference>
<evidence type="ECO:0000256" key="3">
    <source>
        <dbReference type="ARBA" id="ARBA00023157"/>
    </source>
</evidence>
<feature type="domain" description="Sushi" evidence="5">
    <location>
        <begin position="504"/>
        <end position="562"/>
    </location>
</feature>
<dbReference type="SMART" id="SM00032">
    <property type="entry name" value="CCP"/>
    <property type="match status" value="17"/>
</dbReference>
<proteinExistence type="predicted"/>
<reference evidence="7" key="1">
    <citation type="submission" date="2025-08" db="UniProtKB">
        <authorList>
            <consortium name="RefSeq"/>
        </authorList>
    </citation>
    <scope>IDENTIFICATION</scope>
</reference>
<evidence type="ECO:0000313" key="6">
    <source>
        <dbReference type="Proteomes" id="UP000694923"/>
    </source>
</evidence>
<dbReference type="InterPro" id="IPR051503">
    <property type="entry name" value="ComplSys_Reg/VirEntry_Med"/>
</dbReference>
<keyword evidence="6" id="KW-1185">Reference proteome</keyword>
<feature type="domain" description="Sushi" evidence="5">
    <location>
        <begin position="804"/>
        <end position="862"/>
    </location>
</feature>
<dbReference type="PROSITE" id="PS50923">
    <property type="entry name" value="SUSHI"/>
    <property type="match status" value="13"/>
</dbReference>
<feature type="disulfide bond" evidence="4">
    <location>
        <begin position="865"/>
        <end position="908"/>
    </location>
</feature>
<feature type="domain" description="Sushi" evidence="5">
    <location>
        <begin position="202"/>
        <end position="259"/>
    </location>
</feature>
<gene>
    <name evidence="7" type="primary">CFH</name>
</gene>
<dbReference type="Pfam" id="PF00084">
    <property type="entry name" value="Sushi"/>
    <property type="match status" value="16"/>
</dbReference>
<feature type="disulfide bond" evidence="4">
    <location>
        <begin position="926"/>
        <end position="969"/>
    </location>
</feature>
<name>A0ABM0S8W9_GALVR</name>
<feature type="disulfide bond" evidence="4">
    <location>
        <begin position="567"/>
        <end position="610"/>
    </location>
</feature>
<sequence>MVCRNGEWVALHPSRICQKKPCGHPGDTPFGSFKLTEGDKFEYGAKVVYTCEEGYQMLGSINFRECEPDGWTNDIPICEVVKCLPVKEPENGRIALGSLEPDRESFYAQVVQFECNPGFKLDGHKEIHCSENGMWSEETPKCVEISCKVPEIRNGYALSQKEIYKENARLQYNCYQGFEYSERGDAVCTEFGWRPDPSCEEITCNPPYIPNGFYSPEKSKYRTQDEIRYQCKGGFYPSTQGNTAKCTKVGWVPAPRCSFKPCDFLQIKHGSLYNEDRYRPYFPVPVGKSFYYHCDQNFVTSSGSYWDTIYCTQEGWSPAVPCRRQCTFSYVENGHKPRYEKKYLQGQSVQVTCYRGYSLPEEQTTVTCTENDWSPPPRCIRVKTCSTSNIEIENGFFSEPGVVYDINKQTQYTCKSGYVTTDGEISGSVTCLQSGWSAQPKCIKSCETPLFKNARTKSNSTWFKVNDTLDYECHDGYENRHNDIKGSIVCGYNGWSDTPACDERKCVIPEIENNLHPNPKRETYKVGDVLKFSCSWRRKRVGPDSIQCYHFGWSPQLPTCKDQVQSCGPPPQLPNGKIMEANKEEYQHNDVVEYGCNPRSLMRGPNKIQCVDGKWTTLPICIETERLKKCKMEKSRFILIEPKLSGENEFNQSSKISYKCNGKSEEKQSTCINGKWNPELNCKQVQMQSCPPPPQIPNAQDMTTTVNYQSGEKVSVLCQENYLIQESEEMVCRNGSWQSIPRCVGLPCEEPPSILYGVVSDKMHKYQYGAEITYNCMEGFGIDGPAFVKCVGAKWTDPPKCIKTDCYNLPKFDNAILIGQEKTQYRSGEQVTYKCSTYYQLDGSNIVTCVNGKWIGKPTCKDVSCDDPPIVENANIISSLMTRYPSEERVRYVCKKPFDMFGEPEIRCLHGNWTEPPKCKESKGKCGAPPAIDNGDITSFPLIVYASGSSVQYQCQSLYQLEGNKTITCRNGQWSEPPICLHACVISEEIMEKYNITLRWLSKKKLYSKTGEYVEFTCKSGYYKVSSHPFRTMCQDGKLEYPRCEKSKGYYG</sequence>
<comment type="caution">
    <text evidence="4">Lacks conserved residue(s) required for the propagation of feature annotation.</text>
</comment>
<dbReference type="RefSeq" id="XP_008589310.1">
    <property type="nucleotide sequence ID" value="XM_008591088.1"/>
</dbReference>
<evidence type="ECO:0000259" key="5">
    <source>
        <dbReference type="PROSITE" id="PS50923"/>
    </source>
</evidence>
<evidence type="ECO:0000256" key="4">
    <source>
        <dbReference type="PROSITE-ProRule" id="PRU00302"/>
    </source>
</evidence>
<dbReference type="PANTHER" id="PTHR45785">
    <property type="entry name" value="COMPLEMENT FACTOR H-RELATED"/>
    <property type="match status" value="1"/>
</dbReference>
<feature type="domain" description="Sushi" evidence="5">
    <location>
        <begin position="145"/>
        <end position="201"/>
    </location>
</feature>
<dbReference type="CDD" id="cd00033">
    <property type="entry name" value="CCP"/>
    <property type="match status" value="11"/>
</dbReference>
<feature type="disulfide bond" evidence="4">
    <location>
        <begin position="806"/>
        <end position="849"/>
    </location>
</feature>
<feature type="disulfide bond" evidence="4">
    <location>
        <begin position="51"/>
        <end position="78"/>
    </location>
</feature>
<dbReference type="GeneID" id="103606496"/>
<keyword evidence="3 4" id="KW-1015">Disulfide bond</keyword>
<evidence type="ECO:0000256" key="1">
    <source>
        <dbReference type="ARBA" id="ARBA00022659"/>
    </source>
</evidence>
<evidence type="ECO:0000313" key="7">
    <source>
        <dbReference type="RefSeq" id="XP_008589310.1"/>
    </source>
</evidence>
<feature type="domain" description="Sushi" evidence="5">
    <location>
        <begin position="565"/>
        <end position="623"/>
    </location>
</feature>
<dbReference type="SUPFAM" id="SSF57535">
    <property type="entry name" value="Complement control module/SCR domain"/>
    <property type="match status" value="15"/>
</dbReference>
<feature type="domain" description="Sushi" evidence="5">
    <location>
        <begin position="688"/>
        <end position="745"/>
    </location>
</feature>
<feature type="domain" description="Sushi" evidence="5">
    <location>
        <begin position="863"/>
        <end position="921"/>
    </location>
</feature>
<keyword evidence="1 4" id="KW-0768">Sushi</keyword>
<feature type="domain" description="Sushi" evidence="5">
    <location>
        <begin position="81"/>
        <end position="144"/>
    </location>
</feature>
<feature type="domain" description="Sushi" evidence="5">
    <location>
        <begin position="924"/>
        <end position="982"/>
    </location>
</feature>
<organism evidence="6 7">
    <name type="scientific">Galeopterus variegatus</name>
    <name type="common">Malayan flying lemur</name>
    <name type="synonym">Cynocephalus variegatus</name>
    <dbReference type="NCBI Taxonomy" id="482537"/>
    <lineage>
        <taxon>Eukaryota</taxon>
        <taxon>Metazoa</taxon>
        <taxon>Chordata</taxon>
        <taxon>Craniata</taxon>
        <taxon>Vertebrata</taxon>
        <taxon>Euteleostomi</taxon>
        <taxon>Mammalia</taxon>
        <taxon>Eutheria</taxon>
        <taxon>Euarchontoglires</taxon>
        <taxon>Dermoptera</taxon>
        <taxon>Cynocephalidae</taxon>
        <taxon>Galeopterus</taxon>
    </lineage>
</organism>